<feature type="compositionally biased region" description="Polar residues" evidence="1">
    <location>
        <begin position="86"/>
        <end position="98"/>
    </location>
</feature>
<proteinExistence type="predicted"/>
<organism evidence="2 3">
    <name type="scientific">Euroglyphus maynei</name>
    <name type="common">Mayne's house dust mite</name>
    <dbReference type="NCBI Taxonomy" id="6958"/>
    <lineage>
        <taxon>Eukaryota</taxon>
        <taxon>Metazoa</taxon>
        <taxon>Ecdysozoa</taxon>
        <taxon>Arthropoda</taxon>
        <taxon>Chelicerata</taxon>
        <taxon>Arachnida</taxon>
        <taxon>Acari</taxon>
        <taxon>Acariformes</taxon>
        <taxon>Sarcoptiformes</taxon>
        <taxon>Astigmata</taxon>
        <taxon>Psoroptidia</taxon>
        <taxon>Analgoidea</taxon>
        <taxon>Pyroglyphidae</taxon>
        <taxon>Pyroglyphinae</taxon>
        <taxon>Euroglyphus</taxon>
    </lineage>
</organism>
<comment type="caution">
    <text evidence="2">The sequence shown here is derived from an EMBL/GenBank/DDBJ whole genome shotgun (WGS) entry which is preliminary data.</text>
</comment>
<dbReference type="AlphaFoldDB" id="A0A1Y3AQX8"/>
<protein>
    <submittedName>
        <fullName evidence="2">Uncharacterized protein</fullName>
    </submittedName>
</protein>
<sequence length="119" mass="12752">MLEDNNRLSSPGDAAGSRAPPIMASQSVDEYSTGLIDPGNLALMMERSSLENLPFPSTGLTPQFYLNSLSSATATSNQQQQQQQQIPCGNNSTSNASWKQDDYCSDSGSGANSRRDSTR</sequence>
<evidence type="ECO:0000313" key="3">
    <source>
        <dbReference type="Proteomes" id="UP000194236"/>
    </source>
</evidence>
<name>A0A1Y3AQX8_EURMA</name>
<feature type="region of interest" description="Disordered" evidence="1">
    <location>
        <begin position="1"/>
        <end position="35"/>
    </location>
</feature>
<feature type="region of interest" description="Disordered" evidence="1">
    <location>
        <begin position="72"/>
        <end position="119"/>
    </location>
</feature>
<accession>A0A1Y3AQX8</accession>
<reference evidence="2 3" key="1">
    <citation type="submission" date="2017-03" db="EMBL/GenBank/DDBJ databases">
        <title>Genome Survey of Euroglyphus maynei.</title>
        <authorList>
            <person name="Arlian L.G."/>
            <person name="Morgan M.S."/>
            <person name="Rider S.D."/>
        </authorList>
    </citation>
    <scope>NUCLEOTIDE SEQUENCE [LARGE SCALE GENOMIC DNA]</scope>
    <source>
        <strain evidence="2">Arlian Lab</strain>
        <tissue evidence="2">Whole body</tissue>
    </source>
</reference>
<dbReference type="EMBL" id="MUJZ01069689">
    <property type="protein sequence ID" value="OTF69585.1"/>
    <property type="molecule type" value="Genomic_DNA"/>
</dbReference>
<evidence type="ECO:0000256" key="1">
    <source>
        <dbReference type="SAM" id="MobiDB-lite"/>
    </source>
</evidence>
<evidence type="ECO:0000313" key="2">
    <source>
        <dbReference type="EMBL" id="OTF69585.1"/>
    </source>
</evidence>
<feature type="non-terminal residue" evidence="2">
    <location>
        <position position="119"/>
    </location>
</feature>
<gene>
    <name evidence="2" type="ORF">BLA29_007620</name>
</gene>
<keyword evidence="3" id="KW-1185">Reference proteome</keyword>
<dbReference type="Proteomes" id="UP000194236">
    <property type="component" value="Unassembled WGS sequence"/>
</dbReference>